<dbReference type="InterPro" id="IPR000679">
    <property type="entry name" value="Znf_GATA"/>
</dbReference>
<dbReference type="Pfam" id="PF13919">
    <property type="entry name" value="ASXH"/>
    <property type="match status" value="1"/>
</dbReference>
<dbReference type="PROSITE" id="PS51916">
    <property type="entry name" value="DEUBAD"/>
    <property type="match status" value="1"/>
</dbReference>
<feature type="compositionally biased region" description="Basic and acidic residues" evidence="9">
    <location>
        <begin position="431"/>
        <end position="445"/>
    </location>
</feature>
<dbReference type="Pfam" id="PF00320">
    <property type="entry name" value="GATA"/>
    <property type="match status" value="1"/>
</dbReference>
<evidence type="ECO:0000256" key="7">
    <source>
        <dbReference type="ARBA" id="ARBA00023242"/>
    </source>
</evidence>
<evidence type="ECO:0000256" key="5">
    <source>
        <dbReference type="ARBA" id="ARBA00023015"/>
    </source>
</evidence>
<keyword evidence="4" id="KW-0862">Zinc</keyword>
<dbReference type="Gene3D" id="3.30.50.10">
    <property type="entry name" value="Erythroid Transcription Factor GATA-1, subunit A"/>
    <property type="match status" value="1"/>
</dbReference>
<dbReference type="InterPro" id="IPR013088">
    <property type="entry name" value="Znf_NHR/GATA"/>
</dbReference>
<evidence type="ECO:0000313" key="13">
    <source>
        <dbReference type="Proteomes" id="UP001085076"/>
    </source>
</evidence>
<dbReference type="SUPFAM" id="SSF57716">
    <property type="entry name" value="Glucocorticoid receptor-like (DNA-binding domain)"/>
    <property type="match status" value="1"/>
</dbReference>
<dbReference type="GO" id="GO:0008270">
    <property type="term" value="F:zinc ion binding"/>
    <property type="evidence" value="ECO:0007669"/>
    <property type="project" value="UniProtKB-KW"/>
</dbReference>
<comment type="caution">
    <text evidence="12">The sequence shown here is derived from an EMBL/GenBank/DDBJ whole genome shotgun (WGS) entry which is preliminary data.</text>
</comment>
<dbReference type="CDD" id="cd00202">
    <property type="entry name" value="ZnF_GATA"/>
    <property type="match status" value="1"/>
</dbReference>
<dbReference type="AlphaFoldDB" id="A0A9D5CD84"/>
<keyword evidence="6" id="KW-0804">Transcription</keyword>
<evidence type="ECO:0000256" key="2">
    <source>
        <dbReference type="ARBA" id="ARBA00022723"/>
    </source>
</evidence>
<accession>A0A9D5CD84</accession>
<dbReference type="InterPro" id="IPR044867">
    <property type="entry name" value="DEUBAD_dom"/>
</dbReference>
<keyword evidence="13" id="KW-1185">Reference proteome</keyword>
<protein>
    <recommendedName>
        <fullName evidence="14">GATA transcription factor</fullName>
    </recommendedName>
</protein>
<reference evidence="12" key="2">
    <citation type="journal article" date="2022" name="Hortic Res">
        <title>The genome of Dioscorea zingiberensis sheds light on the biosynthesis, origin and evolution of the medicinally important diosgenin saponins.</title>
        <authorList>
            <person name="Li Y."/>
            <person name="Tan C."/>
            <person name="Li Z."/>
            <person name="Guo J."/>
            <person name="Li S."/>
            <person name="Chen X."/>
            <person name="Wang C."/>
            <person name="Dai X."/>
            <person name="Yang H."/>
            <person name="Song W."/>
            <person name="Hou L."/>
            <person name="Xu J."/>
            <person name="Tong Z."/>
            <person name="Xu A."/>
            <person name="Yuan X."/>
            <person name="Wang W."/>
            <person name="Yang Q."/>
            <person name="Chen L."/>
            <person name="Sun Z."/>
            <person name="Wang K."/>
            <person name="Pan B."/>
            <person name="Chen J."/>
            <person name="Bao Y."/>
            <person name="Liu F."/>
            <person name="Qi X."/>
            <person name="Gang D.R."/>
            <person name="Wen J."/>
            <person name="Li J."/>
        </authorList>
    </citation>
    <scope>NUCLEOTIDE SEQUENCE</scope>
    <source>
        <strain evidence="12">Dzin_1.0</strain>
    </source>
</reference>
<name>A0A9D5CD84_9LILI</name>
<dbReference type="PANTHER" id="PTHR46855:SF1">
    <property type="entry name" value="GATA TRANSCRIPTION FACTOR 26"/>
    <property type="match status" value="1"/>
</dbReference>
<dbReference type="PROSITE" id="PS00344">
    <property type="entry name" value="GATA_ZN_FINGER_1"/>
    <property type="match status" value="1"/>
</dbReference>
<dbReference type="PROSITE" id="PS50114">
    <property type="entry name" value="GATA_ZN_FINGER_2"/>
    <property type="match status" value="1"/>
</dbReference>
<evidence type="ECO:0000256" key="1">
    <source>
        <dbReference type="ARBA" id="ARBA00004123"/>
    </source>
</evidence>
<comment type="subcellular location">
    <subcellularLocation>
        <location evidence="1">Nucleus</location>
    </subcellularLocation>
</comment>
<keyword evidence="3 8" id="KW-0863">Zinc-finger</keyword>
<dbReference type="InterPro" id="IPR028020">
    <property type="entry name" value="ASX_DEUBAD_dom"/>
</dbReference>
<keyword evidence="7" id="KW-0539">Nucleus</keyword>
<evidence type="ECO:0000259" key="10">
    <source>
        <dbReference type="PROSITE" id="PS50114"/>
    </source>
</evidence>
<dbReference type="SMART" id="SM00401">
    <property type="entry name" value="ZnF_GATA"/>
    <property type="match status" value="1"/>
</dbReference>
<dbReference type="Proteomes" id="UP001085076">
    <property type="component" value="Miscellaneous, Linkage group lg05"/>
</dbReference>
<feature type="region of interest" description="Disordered" evidence="9">
    <location>
        <begin position="412"/>
        <end position="473"/>
    </location>
</feature>
<evidence type="ECO:0000256" key="3">
    <source>
        <dbReference type="ARBA" id="ARBA00022771"/>
    </source>
</evidence>
<evidence type="ECO:0000256" key="8">
    <source>
        <dbReference type="PROSITE-ProRule" id="PRU00094"/>
    </source>
</evidence>
<reference evidence="12" key="1">
    <citation type="submission" date="2021-03" db="EMBL/GenBank/DDBJ databases">
        <authorList>
            <person name="Li Z."/>
            <person name="Yang C."/>
        </authorList>
    </citation>
    <scope>NUCLEOTIDE SEQUENCE</scope>
    <source>
        <strain evidence="12">Dzin_1.0</strain>
        <tissue evidence="12">Leaf</tissue>
    </source>
</reference>
<evidence type="ECO:0000256" key="4">
    <source>
        <dbReference type="ARBA" id="ARBA00022833"/>
    </source>
</evidence>
<feature type="domain" description="GATA-type" evidence="10">
    <location>
        <begin position="7"/>
        <end position="40"/>
    </location>
</feature>
<gene>
    <name evidence="12" type="ORF">J5N97_018632</name>
</gene>
<dbReference type="InterPro" id="IPR044589">
    <property type="entry name" value="GATA26/27"/>
</dbReference>
<sequence>MGKHGPCRHCGVTSTPLWRNGPPEKPVLCNACGSRWRTKGSLTNYTPMHARELLGSEEIKAPKVKSVQFRPKEQKVQRKSQTNGSVEIGREMPYCDQNFKKILEEDMSNRSSSGSAISFSEHFGTTEASDLTGSVQSNVWDSLVPSKRRTCVARPKPSPVEKLTKDLYSIWHEQQSSYLSGSSEEDLLYESETPFGSDEIGHGGVLIRHPNSKIIEEESEASSISTDNKSYILNEAYSGLASFPMLSGNKVTRSSNVSTVRLQKSTPQMLEDHVKRDKPSDEILQIVRNRDSPLTSIDLKDVLSFEVFMTHLTQEEQQKLMRYLPSVDTAKPPESLKSLFCGSQFVETCSYYQQLLMEGVFDLSLMGVDVEECRILKRLVLLDLTKSKWVERHKELKAIIHKMREKEAGVIETTKGPPCAGGHSTMTPLKRPSDTQTKKIDEMKGAMRSPKRVCKSSGTNFSSEKPPQRNLGNTVSKAVPYMDEFVDNEVSCFSVRSLFASPPDRSSMLGSLQFTNDSSISDQDLLLDAPSNAPMMEAELLCHPWKPKT</sequence>
<evidence type="ECO:0000313" key="12">
    <source>
        <dbReference type="EMBL" id="KAJ0970673.1"/>
    </source>
</evidence>
<evidence type="ECO:0008006" key="14">
    <source>
        <dbReference type="Google" id="ProtNLM"/>
    </source>
</evidence>
<dbReference type="GO" id="GO:0005634">
    <property type="term" value="C:nucleus"/>
    <property type="evidence" value="ECO:0007669"/>
    <property type="project" value="UniProtKB-SubCell"/>
</dbReference>
<feature type="domain" description="DEUBAD" evidence="11">
    <location>
        <begin position="290"/>
        <end position="399"/>
    </location>
</feature>
<evidence type="ECO:0000259" key="11">
    <source>
        <dbReference type="PROSITE" id="PS51916"/>
    </source>
</evidence>
<proteinExistence type="predicted"/>
<evidence type="ECO:0000256" key="6">
    <source>
        <dbReference type="ARBA" id="ARBA00023163"/>
    </source>
</evidence>
<organism evidence="12 13">
    <name type="scientific">Dioscorea zingiberensis</name>
    <dbReference type="NCBI Taxonomy" id="325984"/>
    <lineage>
        <taxon>Eukaryota</taxon>
        <taxon>Viridiplantae</taxon>
        <taxon>Streptophyta</taxon>
        <taxon>Embryophyta</taxon>
        <taxon>Tracheophyta</taxon>
        <taxon>Spermatophyta</taxon>
        <taxon>Magnoliopsida</taxon>
        <taxon>Liliopsida</taxon>
        <taxon>Dioscoreales</taxon>
        <taxon>Dioscoreaceae</taxon>
        <taxon>Dioscorea</taxon>
    </lineage>
</organism>
<dbReference type="PANTHER" id="PTHR46855">
    <property type="entry name" value="OSJNBB0038F03.10 PROTEIN"/>
    <property type="match status" value="1"/>
</dbReference>
<feature type="compositionally biased region" description="Polar residues" evidence="9">
    <location>
        <begin position="456"/>
        <end position="473"/>
    </location>
</feature>
<evidence type="ECO:0000256" key="9">
    <source>
        <dbReference type="SAM" id="MobiDB-lite"/>
    </source>
</evidence>
<dbReference type="EMBL" id="JAGGNH010000005">
    <property type="protein sequence ID" value="KAJ0970673.1"/>
    <property type="molecule type" value="Genomic_DNA"/>
</dbReference>
<dbReference type="GO" id="GO:0043565">
    <property type="term" value="F:sequence-specific DNA binding"/>
    <property type="evidence" value="ECO:0007669"/>
    <property type="project" value="InterPro"/>
</dbReference>
<dbReference type="GO" id="GO:0006355">
    <property type="term" value="P:regulation of DNA-templated transcription"/>
    <property type="evidence" value="ECO:0007669"/>
    <property type="project" value="InterPro"/>
</dbReference>
<dbReference type="OrthoDB" id="515401at2759"/>
<keyword evidence="5" id="KW-0805">Transcription regulation</keyword>
<keyword evidence="2" id="KW-0479">Metal-binding</keyword>